<protein>
    <submittedName>
        <fullName evidence="6">Phosphoglycerate dehydrogenase-like enzyme</fullName>
    </submittedName>
</protein>
<feature type="domain" description="D-isomer specific 2-hydroxyacid dehydrogenase catalytic" evidence="4">
    <location>
        <begin position="60"/>
        <end position="339"/>
    </location>
</feature>
<evidence type="ECO:0000259" key="5">
    <source>
        <dbReference type="Pfam" id="PF02826"/>
    </source>
</evidence>
<evidence type="ECO:0000313" key="6">
    <source>
        <dbReference type="EMBL" id="MBB6073798.1"/>
    </source>
</evidence>
<dbReference type="Pfam" id="PF00389">
    <property type="entry name" value="2-Hacid_dh"/>
    <property type="match status" value="1"/>
</dbReference>
<evidence type="ECO:0000313" key="7">
    <source>
        <dbReference type="Proteomes" id="UP000582837"/>
    </source>
</evidence>
<dbReference type="PROSITE" id="PS00671">
    <property type="entry name" value="D_2_HYDROXYACID_DH_3"/>
    <property type="match status" value="1"/>
</dbReference>
<dbReference type="EMBL" id="JACHIA010000029">
    <property type="protein sequence ID" value="MBB6073798.1"/>
    <property type="molecule type" value="Genomic_DNA"/>
</dbReference>
<comment type="caution">
    <text evidence="6">The sequence shown here is derived from an EMBL/GenBank/DDBJ whole genome shotgun (WGS) entry which is preliminary data.</text>
</comment>
<evidence type="ECO:0000259" key="4">
    <source>
        <dbReference type="Pfam" id="PF00389"/>
    </source>
</evidence>
<dbReference type="InterPro" id="IPR036291">
    <property type="entry name" value="NAD(P)-bd_dom_sf"/>
</dbReference>
<dbReference type="SUPFAM" id="SSF52283">
    <property type="entry name" value="Formate/glycerate dehydrogenase catalytic domain-like"/>
    <property type="match status" value="1"/>
</dbReference>
<reference evidence="6 7" key="1">
    <citation type="submission" date="2020-08" db="EMBL/GenBank/DDBJ databases">
        <title>Genomic Encyclopedia of Type Strains, Phase IV (KMG-IV): sequencing the most valuable type-strain genomes for metagenomic binning, comparative biology and taxonomic classification.</title>
        <authorList>
            <person name="Goeker M."/>
        </authorList>
    </citation>
    <scope>NUCLEOTIDE SEQUENCE [LARGE SCALE GENOMIC DNA]</scope>
    <source>
        <strain evidence="6 7">DSM 29007</strain>
    </source>
</reference>
<organism evidence="6 7">
    <name type="scientific">Longimicrobium terrae</name>
    <dbReference type="NCBI Taxonomy" id="1639882"/>
    <lineage>
        <taxon>Bacteria</taxon>
        <taxon>Pseudomonadati</taxon>
        <taxon>Gemmatimonadota</taxon>
        <taxon>Longimicrobiia</taxon>
        <taxon>Longimicrobiales</taxon>
        <taxon>Longimicrobiaceae</taxon>
        <taxon>Longimicrobium</taxon>
    </lineage>
</organism>
<proteinExistence type="inferred from homology"/>
<dbReference type="PANTHER" id="PTHR43333">
    <property type="entry name" value="2-HACID_DH_C DOMAIN-CONTAINING PROTEIN"/>
    <property type="match status" value="1"/>
</dbReference>
<dbReference type="RefSeq" id="WP_170035202.1">
    <property type="nucleotide sequence ID" value="NZ_JABDTL010000001.1"/>
</dbReference>
<dbReference type="InterPro" id="IPR006140">
    <property type="entry name" value="D-isomer_DH_NAD-bd"/>
</dbReference>
<dbReference type="AlphaFoldDB" id="A0A841H741"/>
<keyword evidence="2" id="KW-0520">NAD</keyword>
<keyword evidence="1 3" id="KW-0560">Oxidoreductase</keyword>
<comment type="similarity">
    <text evidence="3">Belongs to the D-isomer specific 2-hydroxyacid dehydrogenase family.</text>
</comment>
<dbReference type="PANTHER" id="PTHR43333:SF1">
    <property type="entry name" value="D-ISOMER SPECIFIC 2-HYDROXYACID DEHYDROGENASE NAD-BINDING DOMAIN-CONTAINING PROTEIN"/>
    <property type="match status" value="1"/>
</dbReference>
<dbReference type="SUPFAM" id="SSF51735">
    <property type="entry name" value="NAD(P)-binding Rossmann-fold domains"/>
    <property type="match status" value="1"/>
</dbReference>
<dbReference type="CDD" id="cd05300">
    <property type="entry name" value="2-Hacid_dh_1"/>
    <property type="match status" value="1"/>
</dbReference>
<dbReference type="InterPro" id="IPR029753">
    <property type="entry name" value="D-isomer_DH_CS"/>
</dbReference>
<sequence>MTAPRRLVIHLRDDARPVYSIPDWAVDEIREALPDGWEVVVPDAPADGRGDGGDDLPPAVLDAVRDAEVYLGYGVPAAVLHAAPGLKWAHTASAGVGGSLRDEIAHSDVVLTNAAGVYAEPMADTVLAMMLHFARGLDFAVRAQADRRWDKAPFDDAESPIRELNEATVGIVGLGGIGRAVAHRASALGMTVVASRRGGGDGPDGVEVFHGEDALDQLLPRADFLVVTVPLTAETEGLIGARELAMLPEGAVVINVARGAVLDERALIDALRSGRLRGAGLDVFAREPLPDDSPLWTLPNVLVTPHVSGASHRFWRRQTELIVQNIRRYAAGGPLRNTVDKKAGY</sequence>
<dbReference type="Proteomes" id="UP000582837">
    <property type="component" value="Unassembled WGS sequence"/>
</dbReference>
<accession>A0A841H741</accession>
<feature type="domain" description="D-isomer specific 2-hydroxyacid dehydrogenase NAD-binding" evidence="5">
    <location>
        <begin position="127"/>
        <end position="308"/>
    </location>
</feature>
<dbReference type="GO" id="GO:0016616">
    <property type="term" value="F:oxidoreductase activity, acting on the CH-OH group of donors, NAD or NADP as acceptor"/>
    <property type="evidence" value="ECO:0007669"/>
    <property type="project" value="InterPro"/>
</dbReference>
<dbReference type="Pfam" id="PF02826">
    <property type="entry name" value="2-Hacid_dh_C"/>
    <property type="match status" value="1"/>
</dbReference>
<dbReference type="GO" id="GO:0051287">
    <property type="term" value="F:NAD binding"/>
    <property type="evidence" value="ECO:0007669"/>
    <property type="project" value="InterPro"/>
</dbReference>
<keyword evidence="7" id="KW-1185">Reference proteome</keyword>
<dbReference type="Gene3D" id="3.40.50.720">
    <property type="entry name" value="NAD(P)-binding Rossmann-like Domain"/>
    <property type="match status" value="2"/>
</dbReference>
<gene>
    <name evidence="6" type="ORF">HNQ61_005476</name>
</gene>
<name>A0A841H741_9BACT</name>
<dbReference type="InterPro" id="IPR006139">
    <property type="entry name" value="D-isomer_2_OHA_DH_cat_dom"/>
</dbReference>
<evidence type="ECO:0000256" key="2">
    <source>
        <dbReference type="ARBA" id="ARBA00023027"/>
    </source>
</evidence>
<evidence type="ECO:0000256" key="3">
    <source>
        <dbReference type="RuleBase" id="RU003719"/>
    </source>
</evidence>
<evidence type="ECO:0000256" key="1">
    <source>
        <dbReference type="ARBA" id="ARBA00023002"/>
    </source>
</evidence>